<keyword evidence="7" id="KW-1185">Reference proteome</keyword>
<feature type="compositionally biased region" description="Basic and acidic residues" evidence="4">
    <location>
        <begin position="11"/>
        <end position="21"/>
    </location>
</feature>
<keyword evidence="2" id="KW-0238">DNA-binding</keyword>
<dbReference type="Gene3D" id="1.10.10.10">
    <property type="entry name" value="Winged helix-like DNA-binding domain superfamily/Winged helix DNA-binding domain"/>
    <property type="match status" value="1"/>
</dbReference>
<evidence type="ECO:0000256" key="2">
    <source>
        <dbReference type="ARBA" id="ARBA00023125"/>
    </source>
</evidence>
<dbReference type="SUPFAM" id="SSF46785">
    <property type="entry name" value="Winged helix' DNA-binding domain"/>
    <property type="match status" value="1"/>
</dbReference>
<name>A0A3M8DG00_9BACL</name>
<dbReference type="SMART" id="SM00347">
    <property type="entry name" value="HTH_MARR"/>
    <property type="match status" value="1"/>
</dbReference>
<protein>
    <submittedName>
        <fullName evidence="6">MarR family transcriptional regulator</fullName>
    </submittedName>
</protein>
<evidence type="ECO:0000313" key="7">
    <source>
        <dbReference type="Proteomes" id="UP000271031"/>
    </source>
</evidence>
<evidence type="ECO:0000313" key="6">
    <source>
        <dbReference type="EMBL" id="RNB87050.1"/>
    </source>
</evidence>
<dbReference type="PRINTS" id="PR00598">
    <property type="entry name" value="HTHMARR"/>
</dbReference>
<dbReference type="Pfam" id="PF12802">
    <property type="entry name" value="MarR_2"/>
    <property type="match status" value="1"/>
</dbReference>
<evidence type="ECO:0000256" key="3">
    <source>
        <dbReference type="ARBA" id="ARBA00023163"/>
    </source>
</evidence>
<dbReference type="PANTHER" id="PTHR42756">
    <property type="entry name" value="TRANSCRIPTIONAL REGULATOR, MARR"/>
    <property type="match status" value="1"/>
</dbReference>
<sequence>MLSNLRKRRESRLPTKKADHTQEELTSLELKQLANLLTNAHNLQLEKYGITVAQFGVLHFLKKMDGLTQSELQQKLGIKGSSMTSLLEQLEKKELIDRIVCPEDGRAKRIYLSGKGRRFFDEQVWGIFSSFEEKLLANFSEQERALLLSWLVRLRQNIESYL</sequence>
<organism evidence="6 7">
    <name type="scientific">Brevibacillus fluminis</name>
    <dbReference type="NCBI Taxonomy" id="511487"/>
    <lineage>
        <taxon>Bacteria</taxon>
        <taxon>Bacillati</taxon>
        <taxon>Bacillota</taxon>
        <taxon>Bacilli</taxon>
        <taxon>Bacillales</taxon>
        <taxon>Paenibacillaceae</taxon>
        <taxon>Brevibacillus</taxon>
    </lineage>
</organism>
<dbReference type="InterPro" id="IPR023187">
    <property type="entry name" value="Tscrpt_reg_MarR-type_CS"/>
</dbReference>
<comment type="caution">
    <text evidence="6">The sequence shown here is derived from an EMBL/GenBank/DDBJ whole genome shotgun (WGS) entry which is preliminary data.</text>
</comment>
<keyword evidence="3" id="KW-0804">Transcription</keyword>
<evidence type="ECO:0000259" key="5">
    <source>
        <dbReference type="PROSITE" id="PS50995"/>
    </source>
</evidence>
<evidence type="ECO:0000256" key="1">
    <source>
        <dbReference type="ARBA" id="ARBA00023015"/>
    </source>
</evidence>
<dbReference type="AlphaFoldDB" id="A0A3M8DG00"/>
<dbReference type="PANTHER" id="PTHR42756:SF1">
    <property type="entry name" value="TRANSCRIPTIONAL REPRESSOR OF EMRAB OPERON"/>
    <property type="match status" value="1"/>
</dbReference>
<dbReference type="OrthoDB" id="9799663at2"/>
<dbReference type="InterPro" id="IPR036390">
    <property type="entry name" value="WH_DNA-bd_sf"/>
</dbReference>
<proteinExistence type="predicted"/>
<feature type="compositionally biased region" description="Basic residues" evidence="4">
    <location>
        <begin position="1"/>
        <end position="10"/>
    </location>
</feature>
<dbReference type="Proteomes" id="UP000271031">
    <property type="component" value="Unassembled WGS sequence"/>
</dbReference>
<keyword evidence="1" id="KW-0805">Transcription regulation</keyword>
<dbReference type="PROSITE" id="PS50995">
    <property type="entry name" value="HTH_MARR_2"/>
    <property type="match status" value="1"/>
</dbReference>
<dbReference type="InterPro" id="IPR000835">
    <property type="entry name" value="HTH_MarR-typ"/>
</dbReference>
<evidence type="ECO:0000256" key="4">
    <source>
        <dbReference type="SAM" id="MobiDB-lite"/>
    </source>
</evidence>
<gene>
    <name evidence="6" type="ORF">EDM56_15250</name>
</gene>
<dbReference type="InterPro" id="IPR036388">
    <property type="entry name" value="WH-like_DNA-bd_sf"/>
</dbReference>
<feature type="domain" description="HTH marR-type" evidence="5">
    <location>
        <begin position="23"/>
        <end position="156"/>
    </location>
</feature>
<dbReference type="GO" id="GO:0003677">
    <property type="term" value="F:DNA binding"/>
    <property type="evidence" value="ECO:0007669"/>
    <property type="project" value="UniProtKB-KW"/>
</dbReference>
<dbReference type="EMBL" id="RHHQ01000012">
    <property type="protein sequence ID" value="RNB87050.1"/>
    <property type="molecule type" value="Genomic_DNA"/>
</dbReference>
<dbReference type="PROSITE" id="PS01117">
    <property type="entry name" value="HTH_MARR_1"/>
    <property type="match status" value="1"/>
</dbReference>
<dbReference type="GO" id="GO:0003700">
    <property type="term" value="F:DNA-binding transcription factor activity"/>
    <property type="evidence" value="ECO:0007669"/>
    <property type="project" value="InterPro"/>
</dbReference>
<feature type="region of interest" description="Disordered" evidence="4">
    <location>
        <begin position="1"/>
        <end position="21"/>
    </location>
</feature>
<reference evidence="6 7" key="1">
    <citation type="submission" date="2018-10" db="EMBL/GenBank/DDBJ databases">
        <title>Phylogenomics of Brevibacillus.</title>
        <authorList>
            <person name="Dunlap C."/>
        </authorList>
    </citation>
    <scope>NUCLEOTIDE SEQUENCE [LARGE SCALE GENOMIC DNA]</scope>
    <source>
        <strain evidence="6 7">JCM 15716</strain>
    </source>
</reference>
<accession>A0A3M8DG00</accession>